<dbReference type="PANTHER" id="PTHR36118:SF1">
    <property type="entry name" value="ION-TRANSLOCATING OXIDOREDUCTASE COMPLEX SUBUNIT G"/>
    <property type="match status" value="1"/>
</dbReference>
<reference evidence="7 8" key="1">
    <citation type="journal article" date="2009" name="J. Bacteriol.">
        <title>Complete and draft genome sequences of six members of the Aquificales.</title>
        <authorList>
            <person name="Reysenbach A.L."/>
            <person name="Hamamura N."/>
            <person name="Podar M."/>
            <person name="Griffiths E."/>
            <person name="Ferreira S."/>
            <person name="Hochstein R."/>
            <person name="Heidelberg J."/>
            <person name="Johnson J."/>
            <person name="Mead D."/>
            <person name="Pohorille A."/>
            <person name="Sarmiento M."/>
            <person name="Schweighofer K."/>
            <person name="Seshadri R."/>
            <person name="Voytek M.A."/>
        </authorList>
    </citation>
    <scope>NUCLEOTIDE SEQUENCE [LARGE SCALE GENOMIC DNA]</scope>
    <source>
        <strain evidence="8">DSM 14350 / EX-H1</strain>
    </source>
</reference>
<evidence type="ECO:0000313" key="7">
    <source>
        <dbReference type="EMBL" id="ACO03421.1"/>
    </source>
</evidence>
<protein>
    <recommendedName>
        <fullName evidence="6">FMN-binding domain-containing protein</fullName>
    </recommendedName>
</protein>
<dbReference type="OrthoDB" id="9811133at2"/>
<dbReference type="KEGG" id="pmx:PERMA_1276"/>
<dbReference type="PaxDb" id="123214-PERMA_1276"/>
<organism evidence="7 8">
    <name type="scientific">Persephonella marina (strain DSM 14350 / EX-H1)</name>
    <dbReference type="NCBI Taxonomy" id="123214"/>
    <lineage>
        <taxon>Bacteria</taxon>
        <taxon>Pseudomonadati</taxon>
        <taxon>Aquificota</taxon>
        <taxon>Aquificia</taxon>
        <taxon>Aquificales</taxon>
        <taxon>Hydrogenothermaceae</taxon>
        <taxon>Persephonella</taxon>
    </lineage>
</organism>
<evidence type="ECO:0000256" key="3">
    <source>
        <dbReference type="ARBA" id="ARBA00022630"/>
    </source>
</evidence>
<dbReference type="Pfam" id="PF04205">
    <property type="entry name" value="FMN_bind"/>
    <property type="match status" value="1"/>
</dbReference>
<evidence type="ECO:0000259" key="6">
    <source>
        <dbReference type="Pfam" id="PF04205"/>
    </source>
</evidence>
<dbReference type="STRING" id="123214.PERMA_1276"/>
<dbReference type="eggNOG" id="COG4659">
    <property type="taxonomic scope" value="Bacteria"/>
</dbReference>
<dbReference type="RefSeq" id="WP_012675660.1">
    <property type="nucleotide sequence ID" value="NC_012440.1"/>
</dbReference>
<dbReference type="GO" id="GO:0009055">
    <property type="term" value="F:electron transfer activity"/>
    <property type="evidence" value="ECO:0007669"/>
    <property type="project" value="InterPro"/>
</dbReference>
<dbReference type="InterPro" id="IPR010209">
    <property type="entry name" value="Ion_transpt_RnfG/RsxG"/>
</dbReference>
<keyword evidence="4" id="KW-0288">FMN</keyword>
<gene>
    <name evidence="7" type="ordered locus">PERMA_1276</name>
</gene>
<dbReference type="GO" id="GO:0022900">
    <property type="term" value="P:electron transport chain"/>
    <property type="evidence" value="ECO:0007669"/>
    <property type="project" value="InterPro"/>
</dbReference>
<dbReference type="GO" id="GO:0005886">
    <property type="term" value="C:plasma membrane"/>
    <property type="evidence" value="ECO:0007669"/>
    <property type="project" value="InterPro"/>
</dbReference>
<evidence type="ECO:0000256" key="1">
    <source>
        <dbReference type="ARBA" id="ARBA00022448"/>
    </source>
</evidence>
<keyword evidence="1" id="KW-0813">Transport</keyword>
<evidence type="ECO:0000313" key="8">
    <source>
        <dbReference type="Proteomes" id="UP000001366"/>
    </source>
</evidence>
<dbReference type="PANTHER" id="PTHR36118">
    <property type="entry name" value="ION-TRANSLOCATING OXIDOREDUCTASE COMPLEX SUBUNIT G"/>
    <property type="match status" value="1"/>
</dbReference>
<sequence>MRWIFLVFFISLSAYGGLLIKPEEALKDLFPEGEIDKKNILLKKKQAEEVVKLSRIKLKSKIVTVYLVRKRGKTVAYGILDTHRVRTKNEAVLYILDKNCSLKDIEIIAFYEPPEYIPSDRWLSIFEGKKNREDIKQIPNITGATLSARAVKKYALKSIAVCRVLFGDER</sequence>
<accession>C0QQV3</accession>
<evidence type="ECO:0000256" key="2">
    <source>
        <dbReference type="ARBA" id="ARBA00022553"/>
    </source>
</evidence>
<evidence type="ECO:0000256" key="4">
    <source>
        <dbReference type="ARBA" id="ARBA00022643"/>
    </source>
</evidence>
<name>C0QQV3_PERMH</name>
<proteinExistence type="predicted"/>
<dbReference type="AlphaFoldDB" id="C0QQV3"/>
<dbReference type="EMBL" id="CP001230">
    <property type="protein sequence ID" value="ACO03421.1"/>
    <property type="molecule type" value="Genomic_DNA"/>
</dbReference>
<dbReference type="Proteomes" id="UP000001366">
    <property type="component" value="Chromosome"/>
</dbReference>
<dbReference type="InterPro" id="IPR007329">
    <property type="entry name" value="FMN-bd"/>
</dbReference>
<evidence type="ECO:0000256" key="5">
    <source>
        <dbReference type="ARBA" id="ARBA00022982"/>
    </source>
</evidence>
<feature type="domain" description="FMN-binding" evidence="6">
    <location>
        <begin position="94"/>
        <end position="155"/>
    </location>
</feature>
<dbReference type="GO" id="GO:0010181">
    <property type="term" value="F:FMN binding"/>
    <property type="evidence" value="ECO:0007669"/>
    <property type="project" value="InterPro"/>
</dbReference>
<keyword evidence="3" id="KW-0285">Flavoprotein</keyword>
<dbReference type="HOGENOM" id="CLU_124283_0_0_0"/>
<keyword evidence="2" id="KW-0597">Phosphoprotein</keyword>
<keyword evidence="5" id="KW-0249">Electron transport</keyword>
<keyword evidence="8" id="KW-1185">Reference proteome</keyword>